<reference evidence="2" key="1">
    <citation type="submission" date="2018-06" db="EMBL/GenBank/DDBJ databases">
        <authorList>
            <person name="Feng T."/>
            <person name="Jeon C.O."/>
        </authorList>
    </citation>
    <scope>NUCLEOTIDE SEQUENCE [LARGE SCALE GENOMIC DNA]</scope>
    <source>
        <strain evidence="2">S23</strain>
    </source>
</reference>
<evidence type="ECO:0000313" key="2">
    <source>
        <dbReference type="Proteomes" id="UP000255165"/>
    </source>
</evidence>
<proteinExistence type="predicted"/>
<evidence type="ECO:0000313" key="1">
    <source>
        <dbReference type="EMBL" id="RDK10542.1"/>
    </source>
</evidence>
<comment type="caution">
    <text evidence="1">The sequence shown here is derived from an EMBL/GenBank/DDBJ whole genome shotgun (WGS) entry which is preliminary data.</text>
</comment>
<name>A0A370NY62_9BURK</name>
<dbReference type="EMBL" id="QKWJ01000008">
    <property type="protein sequence ID" value="RDK10542.1"/>
    <property type="molecule type" value="Genomic_DNA"/>
</dbReference>
<sequence length="65" mass="7140">MTSGKRKQRGKLPANWPQARICGFFCRIGATGDCSTHNGQIRLRRSMACREASTSVTTTNKGNQP</sequence>
<gene>
    <name evidence="1" type="ORF">DN412_09835</name>
</gene>
<organism evidence="1 2">
    <name type="scientific">Cupriavidus lacunae</name>
    <dbReference type="NCBI Taxonomy" id="2666307"/>
    <lineage>
        <taxon>Bacteria</taxon>
        <taxon>Pseudomonadati</taxon>
        <taxon>Pseudomonadota</taxon>
        <taxon>Betaproteobacteria</taxon>
        <taxon>Burkholderiales</taxon>
        <taxon>Burkholderiaceae</taxon>
        <taxon>Cupriavidus</taxon>
    </lineage>
</organism>
<dbReference type="Proteomes" id="UP000255165">
    <property type="component" value="Unassembled WGS sequence"/>
</dbReference>
<accession>A0A370NY62</accession>
<keyword evidence="2" id="KW-1185">Reference proteome</keyword>
<dbReference type="AlphaFoldDB" id="A0A370NY62"/>
<protein>
    <submittedName>
        <fullName evidence="1">Uncharacterized protein</fullName>
    </submittedName>
</protein>